<dbReference type="PANTHER" id="PTHR31672:SF13">
    <property type="entry name" value="F-BOX PROTEIN CPR30-LIKE"/>
    <property type="match status" value="1"/>
</dbReference>
<dbReference type="InterPro" id="IPR050796">
    <property type="entry name" value="SCF_F-box_component"/>
</dbReference>
<evidence type="ECO:0000313" key="2">
    <source>
        <dbReference type="EMBL" id="CAI9102536.1"/>
    </source>
</evidence>
<dbReference type="InterPro" id="IPR013187">
    <property type="entry name" value="F-box-assoc_dom_typ3"/>
</dbReference>
<gene>
    <name evidence="2" type="ORF">OLC1_LOCUS11871</name>
</gene>
<organism evidence="2 3">
    <name type="scientific">Oldenlandia corymbosa var. corymbosa</name>
    <dbReference type="NCBI Taxonomy" id="529605"/>
    <lineage>
        <taxon>Eukaryota</taxon>
        <taxon>Viridiplantae</taxon>
        <taxon>Streptophyta</taxon>
        <taxon>Embryophyta</taxon>
        <taxon>Tracheophyta</taxon>
        <taxon>Spermatophyta</taxon>
        <taxon>Magnoliopsida</taxon>
        <taxon>eudicotyledons</taxon>
        <taxon>Gunneridae</taxon>
        <taxon>Pentapetalae</taxon>
        <taxon>asterids</taxon>
        <taxon>lamiids</taxon>
        <taxon>Gentianales</taxon>
        <taxon>Rubiaceae</taxon>
        <taxon>Rubioideae</taxon>
        <taxon>Spermacoceae</taxon>
        <taxon>Hedyotis-Oldenlandia complex</taxon>
        <taxon>Oldenlandia</taxon>
    </lineage>
</organism>
<reference evidence="2" key="1">
    <citation type="submission" date="2023-03" db="EMBL/GenBank/DDBJ databases">
        <authorList>
            <person name="Julca I."/>
        </authorList>
    </citation>
    <scope>NUCLEOTIDE SEQUENCE</scope>
</reference>
<dbReference type="PANTHER" id="PTHR31672">
    <property type="entry name" value="BNACNNG10540D PROTEIN"/>
    <property type="match status" value="1"/>
</dbReference>
<protein>
    <submittedName>
        <fullName evidence="2">OLC1v1000819C1</fullName>
    </submittedName>
</protein>
<evidence type="ECO:0000259" key="1">
    <source>
        <dbReference type="Pfam" id="PF08268"/>
    </source>
</evidence>
<dbReference type="AlphaFoldDB" id="A0AAV1D3P0"/>
<dbReference type="InterPro" id="IPR017451">
    <property type="entry name" value="F-box-assoc_interact_dom"/>
</dbReference>
<name>A0AAV1D3P0_OLDCO</name>
<keyword evidence="3" id="KW-1185">Reference proteome</keyword>
<proteinExistence type="predicted"/>
<feature type="domain" description="F-box associated beta-propeller type 3" evidence="1">
    <location>
        <begin position="47"/>
        <end position="162"/>
    </location>
</feature>
<dbReference type="Pfam" id="PF08268">
    <property type="entry name" value="FBA_3"/>
    <property type="match status" value="1"/>
</dbReference>
<sequence>MCAKVSSEIITGRTSHGCDQEVHVDLNVKLKVPVCNPGVSLDLEDVKKNRHVKRALKDHKFKVVNSCNGFLCLSEVSTNESEVVFNPVTDEFVNLPNGNEPYEASVDCGFGFCLTTNQYKLIRIFDTGVNLSNDCPTCEGKTNSRNMEQVHSLGTQSWKNVGYAPFYFEKQSFQNFPAPPSRDALLMMVMWVMEKYGVEESWTKLVKLEITENGFDFVCQPVDYLKCGSLPMFYFPNNIFIHCNVETEEWDCLKVCGTKSICEAIPFAPSFFTLKEALPGDGKRVTNISLRRWNLF</sequence>
<dbReference type="Proteomes" id="UP001161247">
    <property type="component" value="Chromosome 4"/>
</dbReference>
<dbReference type="NCBIfam" id="TIGR01640">
    <property type="entry name" value="F_box_assoc_1"/>
    <property type="match status" value="1"/>
</dbReference>
<accession>A0AAV1D3P0</accession>
<dbReference type="EMBL" id="OX459121">
    <property type="protein sequence ID" value="CAI9102536.1"/>
    <property type="molecule type" value="Genomic_DNA"/>
</dbReference>
<evidence type="ECO:0000313" key="3">
    <source>
        <dbReference type="Proteomes" id="UP001161247"/>
    </source>
</evidence>